<keyword evidence="4" id="KW-1133">Transmembrane helix</keyword>
<keyword evidence="3" id="KW-0812">Transmembrane</keyword>
<dbReference type="PANTHER" id="PTHR47956">
    <property type="entry name" value="CYTOCHROME P450 71B11-RELATED"/>
    <property type="match status" value="1"/>
</dbReference>
<feature type="region of interest" description="Disordered" evidence="7">
    <location>
        <begin position="30"/>
        <end position="91"/>
    </location>
</feature>
<evidence type="ECO:0000256" key="7">
    <source>
        <dbReference type="SAM" id="MobiDB-lite"/>
    </source>
</evidence>
<feature type="compositionally biased region" description="Low complexity" evidence="7">
    <location>
        <begin position="72"/>
        <end position="88"/>
    </location>
</feature>
<dbReference type="SUPFAM" id="SSF48264">
    <property type="entry name" value="Cytochrome P450"/>
    <property type="match status" value="1"/>
</dbReference>
<evidence type="ECO:0000256" key="3">
    <source>
        <dbReference type="ARBA" id="ARBA00022692"/>
    </source>
</evidence>
<evidence type="ECO:0000313" key="9">
    <source>
        <dbReference type="Proteomes" id="UP000298652"/>
    </source>
</evidence>
<evidence type="ECO:0000313" key="8">
    <source>
        <dbReference type="EMBL" id="TKV90177.1"/>
    </source>
</evidence>
<dbReference type="InterPro" id="IPR050193">
    <property type="entry name" value="Cytochrome_P450_71"/>
</dbReference>
<dbReference type="PRINTS" id="PR00463">
    <property type="entry name" value="EP450I"/>
</dbReference>
<dbReference type="InterPro" id="IPR002401">
    <property type="entry name" value="Cyt_P450_E_grp-I"/>
</dbReference>
<evidence type="ECO:0008006" key="10">
    <source>
        <dbReference type="Google" id="ProtNLM"/>
    </source>
</evidence>
<comment type="subcellular location">
    <subcellularLocation>
        <location evidence="1">Membrane</location>
        <topology evidence="1">Single-pass membrane protein</topology>
    </subcellularLocation>
</comment>
<keyword evidence="6" id="KW-0472">Membrane</keyword>
<dbReference type="PANTHER" id="PTHR47956:SF80">
    <property type="entry name" value="CYTOCHROME P450 71B10"/>
    <property type="match status" value="1"/>
</dbReference>
<evidence type="ECO:0000256" key="5">
    <source>
        <dbReference type="ARBA" id="ARBA00023002"/>
    </source>
</evidence>
<feature type="compositionally biased region" description="Low complexity" evidence="7">
    <location>
        <begin position="43"/>
        <end position="53"/>
    </location>
</feature>
<dbReference type="Pfam" id="PF00067">
    <property type="entry name" value="p450"/>
    <property type="match status" value="1"/>
</dbReference>
<comment type="similarity">
    <text evidence="2">Belongs to the cytochrome P450 family.</text>
</comment>
<dbReference type="Gramene" id="TKV90177">
    <property type="protein sequence ID" value="TKV90177"/>
    <property type="gene ID" value="SEVIR_9G011200v2"/>
</dbReference>
<sequence length="337" mass="36681">MHASIMETAAPCHLLYISSASPRPRSCNKKLLLHQRPPPPPAARSTAEAACPACPGQPASDHGHAAPPEPPRAGASPRAGDAAAAGHGADAGGVVGGGAREVLKTHDAACCSRPDTPGARRLSYDHKDVAFTPYSDCWREMRKLFVVELLSMRRVQVDKLIRRLSSSGGKQVFLEDHIFGLMDGVIGTVAFGNIYGTEQFAHTKHFHDVVDEAMGVLASFSTEDYFPNVVGRLLDHLTGVVSRPAAAILSTSSWRRTTNTKGLSGSVRTDHIKALLSNTFIGGVDRSSVTMVWVMAELIRKPQVLKKVHDEIRPWWVTKRVQPDDMPKLKYLNMEVR</sequence>
<dbReference type="GO" id="GO:0016020">
    <property type="term" value="C:membrane"/>
    <property type="evidence" value="ECO:0007669"/>
    <property type="project" value="UniProtKB-SubCell"/>
</dbReference>
<dbReference type="InterPro" id="IPR001128">
    <property type="entry name" value="Cyt_P450"/>
</dbReference>
<evidence type="ECO:0000256" key="4">
    <source>
        <dbReference type="ARBA" id="ARBA00022989"/>
    </source>
</evidence>
<dbReference type="Gene3D" id="1.10.630.10">
    <property type="entry name" value="Cytochrome P450"/>
    <property type="match status" value="1"/>
</dbReference>
<reference evidence="8" key="1">
    <citation type="submission" date="2019-03" db="EMBL/GenBank/DDBJ databases">
        <title>WGS assembly of Setaria viridis.</title>
        <authorList>
            <person name="Huang P."/>
            <person name="Jenkins J."/>
            <person name="Grimwood J."/>
            <person name="Barry K."/>
            <person name="Healey A."/>
            <person name="Mamidi S."/>
            <person name="Sreedasyam A."/>
            <person name="Shu S."/>
            <person name="Feldman M."/>
            <person name="Wu J."/>
            <person name="Yu Y."/>
            <person name="Chen C."/>
            <person name="Johnson J."/>
            <person name="Rokhsar D."/>
            <person name="Baxter I."/>
            <person name="Schmutz J."/>
            <person name="Brutnell T."/>
            <person name="Kellogg E."/>
        </authorList>
    </citation>
    <scope>NUCLEOTIDE SEQUENCE [LARGE SCALE GENOMIC DNA]</scope>
</reference>
<dbReference type="GO" id="GO:0020037">
    <property type="term" value="F:heme binding"/>
    <property type="evidence" value="ECO:0007669"/>
    <property type="project" value="InterPro"/>
</dbReference>
<keyword evidence="5" id="KW-0560">Oxidoreductase</keyword>
<keyword evidence="9" id="KW-1185">Reference proteome</keyword>
<evidence type="ECO:0000256" key="6">
    <source>
        <dbReference type="ARBA" id="ARBA00023136"/>
    </source>
</evidence>
<name>A0A4U6SNT1_SETVI</name>
<evidence type="ECO:0000256" key="2">
    <source>
        <dbReference type="ARBA" id="ARBA00010617"/>
    </source>
</evidence>
<evidence type="ECO:0000256" key="1">
    <source>
        <dbReference type="ARBA" id="ARBA00004167"/>
    </source>
</evidence>
<dbReference type="GO" id="GO:0005506">
    <property type="term" value="F:iron ion binding"/>
    <property type="evidence" value="ECO:0007669"/>
    <property type="project" value="InterPro"/>
</dbReference>
<dbReference type="AlphaFoldDB" id="A0A4U6SNT1"/>
<organism evidence="8 9">
    <name type="scientific">Setaria viridis</name>
    <name type="common">Green bristlegrass</name>
    <name type="synonym">Setaria italica subsp. viridis</name>
    <dbReference type="NCBI Taxonomy" id="4556"/>
    <lineage>
        <taxon>Eukaryota</taxon>
        <taxon>Viridiplantae</taxon>
        <taxon>Streptophyta</taxon>
        <taxon>Embryophyta</taxon>
        <taxon>Tracheophyta</taxon>
        <taxon>Spermatophyta</taxon>
        <taxon>Magnoliopsida</taxon>
        <taxon>Liliopsida</taxon>
        <taxon>Poales</taxon>
        <taxon>Poaceae</taxon>
        <taxon>PACMAD clade</taxon>
        <taxon>Panicoideae</taxon>
        <taxon>Panicodae</taxon>
        <taxon>Paniceae</taxon>
        <taxon>Cenchrinae</taxon>
        <taxon>Setaria</taxon>
    </lineage>
</organism>
<gene>
    <name evidence="8" type="ORF">SEVIR_9G011200v2</name>
</gene>
<proteinExistence type="inferred from homology"/>
<dbReference type="InterPro" id="IPR036396">
    <property type="entry name" value="Cyt_P450_sf"/>
</dbReference>
<dbReference type="GO" id="GO:0004497">
    <property type="term" value="F:monooxygenase activity"/>
    <property type="evidence" value="ECO:0007669"/>
    <property type="project" value="InterPro"/>
</dbReference>
<dbReference type="GO" id="GO:0016705">
    <property type="term" value="F:oxidoreductase activity, acting on paired donors, with incorporation or reduction of molecular oxygen"/>
    <property type="evidence" value="ECO:0007669"/>
    <property type="project" value="InterPro"/>
</dbReference>
<accession>A0A4U6SNT1</accession>
<dbReference type="EMBL" id="CM016560">
    <property type="protein sequence ID" value="TKV90177.1"/>
    <property type="molecule type" value="Genomic_DNA"/>
</dbReference>
<dbReference type="Proteomes" id="UP000298652">
    <property type="component" value="Chromosome 9"/>
</dbReference>
<protein>
    <recommendedName>
        <fullName evidence="10">Cytochrome P450</fullName>
    </recommendedName>
</protein>